<comment type="similarity">
    <text evidence="3">Belongs to the DegT/DnrJ/EryC1 family.</text>
</comment>
<dbReference type="GO" id="GO:0008483">
    <property type="term" value="F:transaminase activity"/>
    <property type="evidence" value="ECO:0007669"/>
    <property type="project" value="UniProtKB-KW"/>
</dbReference>
<dbReference type="SUPFAM" id="SSF53383">
    <property type="entry name" value="PLP-dependent transferases"/>
    <property type="match status" value="1"/>
</dbReference>
<sequence>MKGHSMKNFQKRETFIPYNLPDLTEAEIREVEETLKSLWVAKGPRTVKFEQEFAGYLGAKHAIAMNSCTAALHVALLSAGIGPGDEVITTPMTFASTANTIIHCGATPVFADIDYSTGCIDPDEIEKKVTKKTKAVVPVHYSGQVCDLDRIYEIADKYGLFVSEDAAHAFESRYKGRLIGNGLKGAASYSFYATKNLTTGEGGMLVTDDDEIDAKARIWAGQGMSRNAWNRYAKGGTWQYDICEPGFKYNMFDIQAALGLIQLSRIQEMQAKRIAIAEKYQREFSKIDAVEPPLVPDYATHSWHLYVLRIVPDKLTIDRDRFIVELNERNVGTSVHFIPVTNMSAYTGRFGFQKGDFPNTEKHFERIISLPLYPTLSDEQSDYVVEAVRNIVETYHK</sequence>
<dbReference type="InterPro" id="IPR015422">
    <property type="entry name" value="PyrdxlP-dep_Trfase_small"/>
</dbReference>
<dbReference type="GO" id="GO:0000271">
    <property type="term" value="P:polysaccharide biosynthetic process"/>
    <property type="evidence" value="ECO:0007669"/>
    <property type="project" value="TreeGrafter"/>
</dbReference>
<evidence type="ECO:0000313" key="4">
    <source>
        <dbReference type="EMBL" id="QNK40393.1"/>
    </source>
</evidence>
<dbReference type="Gene3D" id="3.40.640.10">
    <property type="entry name" value="Type I PLP-dependent aspartate aminotransferase-like (Major domain)"/>
    <property type="match status" value="1"/>
</dbReference>
<proteinExistence type="inferred from homology"/>
<dbReference type="EMBL" id="CP060286">
    <property type="protein sequence ID" value="QNK40393.1"/>
    <property type="molecule type" value="Genomic_DNA"/>
</dbReference>
<dbReference type="Gene3D" id="3.90.1150.10">
    <property type="entry name" value="Aspartate Aminotransferase, domain 1"/>
    <property type="match status" value="1"/>
</dbReference>
<gene>
    <name evidence="4" type="ORF">HCR03_17305</name>
</gene>
<accession>A0A7G8T9V2</accession>
<feature type="active site" description="Proton acceptor" evidence="1">
    <location>
        <position position="195"/>
    </location>
</feature>
<dbReference type="CDD" id="cd00616">
    <property type="entry name" value="AHBA_syn"/>
    <property type="match status" value="1"/>
</dbReference>
<feature type="modified residue" description="N6-(pyridoxal phosphate)lysine" evidence="2">
    <location>
        <position position="195"/>
    </location>
</feature>
<dbReference type="KEGG" id="cfem:HCR03_17305"/>
<keyword evidence="4" id="KW-0808">Transferase</keyword>
<dbReference type="InterPro" id="IPR015424">
    <property type="entry name" value="PyrdxlP-dep_Trfase"/>
</dbReference>
<keyword evidence="4" id="KW-0032">Aminotransferase</keyword>
<protein>
    <submittedName>
        <fullName evidence="4">DegT/DnrJ/EryC1/StrS aminotransferase family protein</fullName>
    </submittedName>
</protein>
<dbReference type="Proteomes" id="UP000515909">
    <property type="component" value="Chromosome"/>
</dbReference>
<evidence type="ECO:0000256" key="2">
    <source>
        <dbReference type="PIRSR" id="PIRSR000390-2"/>
    </source>
</evidence>
<dbReference type="PIRSF" id="PIRSF000390">
    <property type="entry name" value="PLP_StrS"/>
    <property type="match status" value="1"/>
</dbReference>
<dbReference type="PANTHER" id="PTHR30244">
    <property type="entry name" value="TRANSAMINASE"/>
    <property type="match status" value="1"/>
</dbReference>
<dbReference type="GO" id="GO:0030170">
    <property type="term" value="F:pyridoxal phosphate binding"/>
    <property type="evidence" value="ECO:0007669"/>
    <property type="project" value="TreeGrafter"/>
</dbReference>
<dbReference type="Pfam" id="PF01041">
    <property type="entry name" value="DegT_DnrJ_EryC1"/>
    <property type="match status" value="1"/>
</dbReference>
<evidence type="ECO:0000256" key="3">
    <source>
        <dbReference type="RuleBase" id="RU004508"/>
    </source>
</evidence>
<evidence type="ECO:0000313" key="5">
    <source>
        <dbReference type="Proteomes" id="UP000515909"/>
    </source>
</evidence>
<organism evidence="4 5">
    <name type="scientific">Caproicibacter fermentans</name>
    <dbReference type="NCBI Taxonomy" id="2576756"/>
    <lineage>
        <taxon>Bacteria</taxon>
        <taxon>Bacillati</taxon>
        <taxon>Bacillota</taxon>
        <taxon>Clostridia</taxon>
        <taxon>Eubacteriales</taxon>
        <taxon>Acutalibacteraceae</taxon>
        <taxon>Caproicibacter</taxon>
    </lineage>
</organism>
<name>A0A7G8T9V2_9FIRM</name>
<dbReference type="InterPro" id="IPR015421">
    <property type="entry name" value="PyrdxlP-dep_Trfase_major"/>
</dbReference>
<dbReference type="InterPro" id="IPR000653">
    <property type="entry name" value="DegT/StrS_aminotransferase"/>
</dbReference>
<evidence type="ECO:0000256" key="1">
    <source>
        <dbReference type="PIRSR" id="PIRSR000390-1"/>
    </source>
</evidence>
<dbReference type="PANTHER" id="PTHR30244:SF34">
    <property type="entry name" value="DTDP-4-AMINO-4,6-DIDEOXYGALACTOSE TRANSAMINASE"/>
    <property type="match status" value="1"/>
</dbReference>
<reference evidence="4 5" key="1">
    <citation type="submission" date="2020-08" db="EMBL/GenBank/DDBJ databases">
        <title>The isolate Caproiciproducens sp. 7D4C2 produces n-caproate at mildly acidic conditions from hexoses: genome and rBOX comparison with related strains and chain-elongating bacteria.</title>
        <authorList>
            <person name="Esquivel-Elizondo S."/>
            <person name="Bagci C."/>
            <person name="Temovska M."/>
            <person name="Jeon B.S."/>
            <person name="Bessarab I."/>
            <person name="Williams R.B.H."/>
            <person name="Huson D.H."/>
            <person name="Angenent L.T."/>
        </authorList>
    </citation>
    <scope>NUCLEOTIDE SEQUENCE [LARGE SCALE GENOMIC DNA]</scope>
    <source>
        <strain evidence="4 5">7D4C2</strain>
    </source>
</reference>
<keyword evidence="2 3" id="KW-0663">Pyridoxal phosphate</keyword>
<dbReference type="AlphaFoldDB" id="A0A7G8T9V2"/>